<reference evidence="2" key="1">
    <citation type="journal article" date="2022" name="Int. J. Syst. Evol. Microbiol.">
        <title>Prevotella lacticifex sp. nov., isolated from the rumen of cows.</title>
        <authorList>
            <person name="Shinkai T."/>
            <person name="Ikeyama N."/>
            <person name="Kumagai M."/>
            <person name="Ohmori H."/>
            <person name="Sakamoto M."/>
            <person name="Ohkuma M."/>
            <person name="Mitsumori M."/>
        </authorList>
    </citation>
    <scope>NUCLEOTIDE SEQUENCE</scope>
    <source>
        <strain evidence="2">R5076</strain>
    </source>
</reference>
<dbReference type="EMBL" id="BPUB01000001">
    <property type="protein sequence ID" value="GJG57720.1"/>
    <property type="molecule type" value="Genomic_DNA"/>
</dbReference>
<organism evidence="2 4">
    <name type="scientific">Prevotella lacticifex</name>
    <dbReference type="NCBI Taxonomy" id="2854755"/>
    <lineage>
        <taxon>Bacteria</taxon>
        <taxon>Pseudomonadati</taxon>
        <taxon>Bacteroidota</taxon>
        <taxon>Bacteroidia</taxon>
        <taxon>Bacteroidales</taxon>
        <taxon>Prevotellaceae</taxon>
        <taxon>Prevotella</taxon>
    </lineage>
</organism>
<evidence type="ECO:0000313" key="2">
    <source>
        <dbReference type="EMBL" id="GJG57296.1"/>
    </source>
</evidence>
<sequence length="274" mass="31806">MVKDIHKDYLKKKYSHPDISKVTKIGIDEFAVRKGHVYKTIVVDLDTGRIIHVGDGKGSDSLTAFWKKVKRNNIKIELVTSDMSAAYISSVAQNAPQAKHVYDKFHVVELVNDAVDKVRRSVWNQENDIEKRKLIKGTRWMLLSKSLDKFDEESRKRFDNILNTNKPLFEAYYLKEDLCQIWMQKSKAEGEEQLEYWCARARESKLTAMIKVANTLLAKRTGILAWYDCKMTNAVLEGTNNKVKVLKRKAFGYRDDEYFKLLLLGMKDETVKTE</sequence>
<feature type="domain" description="Transposase IS204/IS1001/IS1096/IS1165 DDE" evidence="1">
    <location>
        <begin position="25"/>
        <end position="261"/>
    </location>
</feature>
<dbReference type="Proteomes" id="UP000825483">
    <property type="component" value="Unassembled WGS sequence"/>
</dbReference>
<proteinExistence type="predicted"/>
<evidence type="ECO:0000313" key="4">
    <source>
        <dbReference type="Proteomes" id="UP000825483"/>
    </source>
</evidence>
<comment type="caution">
    <text evidence="2">The sequence shown here is derived from an EMBL/GenBank/DDBJ whole genome shotgun (WGS) entry which is preliminary data.</text>
</comment>
<dbReference type="InterPro" id="IPR002560">
    <property type="entry name" value="Transposase_DDE"/>
</dbReference>
<dbReference type="AlphaFoldDB" id="A0A9R1C774"/>
<evidence type="ECO:0000259" key="1">
    <source>
        <dbReference type="Pfam" id="PF01610"/>
    </source>
</evidence>
<name>A0A9R1C774_9BACT</name>
<keyword evidence="4" id="KW-1185">Reference proteome</keyword>
<dbReference type="NCBIfam" id="NF033550">
    <property type="entry name" value="transpos_ISL3"/>
    <property type="match status" value="1"/>
</dbReference>
<gene>
    <name evidence="2" type="ORF">PRLR5076_01470</name>
    <name evidence="3" type="ORF">PRLR5076_05710</name>
</gene>
<accession>A0A9R1C774</accession>
<dbReference type="PANTHER" id="PTHR33498">
    <property type="entry name" value="TRANSPOSASE FOR INSERTION SEQUENCE ELEMENT IS1557"/>
    <property type="match status" value="1"/>
</dbReference>
<dbReference type="EMBL" id="BPUB01000001">
    <property type="protein sequence ID" value="GJG57296.1"/>
    <property type="molecule type" value="Genomic_DNA"/>
</dbReference>
<evidence type="ECO:0000313" key="3">
    <source>
        <dbReference type="EMBL" id="GJG57720.1"/>
    </source>
</evidence>
<dbReference type="InterPro" id="IPR047951">
    <property type="entry name" value="Transpos_ISL3"/>
</dbReference>
<protein>
    <recommendedName>
        <fullName evidence="1">Transposase IS204/IS1001/IS1096/IS1165 DDE domain-containing protein</fullName>
    </recommendedName>
</protein>
<dbReference type="Pfam" id="PF01610">
    <property type="entry name" value="DDE_Tnp_ISL3"/>
    <property type="match status" value="1"/>
</dbReference>
<dbReference type="PANTHER" id="PTHR33498:SF1">
    <property type="entry name" value="TRANSPOSASE FOR INSERTION SEQUENCE ELEMENT IS1557"/>
    <property type="match status" value="1"/>
</dbReference>